<reference evidence="7" key="1">
    <citation type="submission" date="2021-01" db="EMBL/GenBank/DDBJ databases">
        <authorList>
            <person name="Corre E."/>
            <person name="Pelletier E."/>
            <person name="Niang G."/>
            <person name="Scheremetjew M."/>
            <person name="Finn R."/>
            <person name="Kale V."/>
            <person name="Holt S."/>
            <person name="Cochrane G."/>
            <person name="Meng A."/>
            <person name="Brown T."/>
            <person name="Cohen L."/>
        </authorList>
    </citation>
    <scope>NUCLEOTIDE SEQUENCE</scope>
    <source>
        <strain evidence="7">CCAP 955/1</strain>
    </source>
</reference>
<dbReference type="Gene3D" id="1.20.58.1780">
    <property type="match status" value="1"/>
</dbReference>
<keyword evidence="4" id="KW-0539">Nucleus</keyword>
<evidence type="ECO:0000256" key="2">
    <source>
        <dbReference type="ARBA" id="ARBA00007373"/>
    </source>
</evidence>
<dbReference type="Gene3D" id="1.20.120.1880">
    <property type="entry name" value="Nucleoporin, helical C-terminal domain"/>
    <property type="match status" value="1"/>
</dbReference>
<evidence type="ECO:0000313" key="7">
    <source>
        <dbReference type="EMBL" id="CAE0285777.1"/>
    </source>
</evidence>
<evidence type="ECO:0000256" key="3">
    <source>
        <dbReference type="ARBA" id="ARBA00022448"/>
    </source>
</evidence>
<protein>
    <submittedName>
        <fullName evidence="7">Uncharacterized protein</fullName>
    </submittedName>
</protein>
<sequence>MDFKILEKASETLQDKLRLDESALDIADQFSFRPDMHGSHRYYTEPYKTQWGPLLEYGSFTALPKRILDQYTKIECASFMGTLPELGRVWVTVDNKLFLWKYTSAPSTSFPNEVAEDVDAISEDCEVYDGISEVIVSVALSAPKPGVFLDTVKYVLVVASPVEVVLLAVTCDEQGNNFKLVPTAYTMPSDNVAMVKVVGSQSGRIFMAGNDGNVYELDYSNSESVWSALVDAGGEHSRHKCRKINHFAWNWRLVHILPPFLKSFAGEEDSLVDLAVDNVRQVVYAITAKGVLSAFYLGSTGTETTLFLSSFNVLDAARTHLTVSRSLPEGSPKPESFANTTAPGFNVLSLHVLPLTESKKVHVVAVLGNGIRIYLSLLTANRGLFNYMPGPQQQSGNYSVPGGVEVAYVRSPPSPAALRVCSNSSGRLSSASAPDGIQSAGGAGAGAELENGSAPSYMPSQALKVSSALYSQGVTMLALDKQQHPDELVCLFEDLVGRAHLTLGLPPAYQHPSMREGVCIGLDETTSGGKIYAIKENCAQIHFPDVARLRAMFAHSSTPPNSSIRDASHHFDTSLESRAVAAGAHQAGGGSGLSWLVGQDGDNTQSAVTPASEVPVVFGADALAMAAKPAGTGFDTFDLNQVALLGEMSWQHLPCSSVSLQRQFLVLTNQGIHTLRKLRPADVLYRHLAHVNSLADDQCRFFFSSFGALEASAMCVALACGLPCDAGGSANSLSQAAVIRRPLETIQMRAMSVMLGMTQGPTYKTLGSGPAAAATVMQDSRLVLRDSSVEFVRSSAHEALYLVASRILRPLWLRSVVQRDLRVADSTWTLQLIADVRAPLTELLKLIRGFFSTAVSDSKQQQQDYLASLSSRASEDMVTRQMLDQAQQNVNAERVLQLQAKSVEDASINALYRLVTKSLQALSFIEVLLSVSKKWKIEVQWARLGEISFKALVTSPRVHENVKRLVTALINDLNRSGNLNVTDHVIDWLTRECSFYFTKGDRCAYEASKLLAAIQKQIKSGAGLGAGSRQWQELQEQARQCAQLLLGTAQYWRSLETVRGEDSQLWLKCTALLELEQAGRDGVVDLCLTAARNFAAPDEATSNGLVVRRNAEIFDPRTTADFGAASQDNFTTPSDESNTWEQQLYRDSAPLSEADRAAGQEACFQCLVQHILTVGTDVRRLGAGILPSTLPSGENGDPLEIAQSAMYKMIVKAVHSCANRTFHALLGDRLLRDHQNVLLSVHSLHVEEYLASKDSQLLYSYYHRHGEFVKATVLMSGLARSEEDVEIGTRIAHLHKAVTSAEQAVACSASAAECQHMTESLIDLKDTLDIAAYQQQAHAKLAEEFAGYNYSSSTAGRVRYSEGQRRSLDLLERAVQRSRLRLLPITELFHEICLPYKLWDLCLLILHVSKHEDSELVNKLWRSLIYRVVPEEGLSEESRAFLSMKRDPSRIEIDKRHQQTSAKFESSGEWLPTLELLVVQLAQQILQSSDPGQGQGLVSVGVAAFPSTLVLEELEEIAATLGICAAAAGGPVAGEEAGAANWTTRCFYDAGFSHGLLVESYIDIFDRWAGKAPEKLLHILSATVNVLLRWTRSAVELSIKNEASTRQLVQAARSGRLNSWIERLRRHLSTLGARKLSSAGTEQLNRAGKELAEVNRRVTEITLA</sequence>
<feature type="domain" description="Nucleoporin Nup133/Nup155-like C-terminal" evidence="5">
    <location>
        <begin position="794"/>
        <end position="1013"/>
    </location>
</feature>
<dbReference type="GO" id="GO:0036228">
    <property type="term" value="P:protein localization to nuclear inner membrane"/>
    <property type="evidence" value="ECO:0007669"/>
    <property type="project" value="TreeGrafter"/>
</dbReference>
<dbReference type="EMBL" id="HBIC01029040">
    <property type="protein sequence ID" value="CAE0285777.1"/>
    <property type="molecule type" value="Transcribed_RNA"/>
</dbReference>
<dbReference type="InterPro" id="IPR004870">
    <property type="entry name" value="Nucleoporin_Nup155"/>
</dbReference>
<dbReference type="InterPro" id="IPR042537">
    <property type="entry name" value="Nucleoporin_Nup155_C_2"/>
</dbReference>
<evidence type="ECO:0000259" key="6">
    <source>
        <dbReference type="Pfam" id="PF08801"/>
    </source>
</evidence>
<feature type="domain" description="Nucleoporin Nup133/Nup155-like N-terminal" evidence="6">
    <location>
        <begin position="60"/>
        <end position="425"/>
    </location>
</feature>
<accession>A0A7S3M7K2</accession>
<dbReference type="Pfam" id="PF03177">
    <property type="entry name" value="Nucleoporin_C"/>
    <property type="match status" value="2"/>
</dbReference>
<dbReference type="GO" id="GO:0006606">
    <property type="term" value="P:protein import into nucleus"/>
    <property type="evidence" value="ECO:0007669"/>
    <property type="project" value="TreeGrafter"/>
</dbReference>
<dbReference type="GO" id="GO:0006405">
    <property type="term" value="P:RNA export from nucleus"/>
    <property type="evidence" value="ECO:0007669"/>
    <property type="project" value="TreeGrafter"/>
</dbReference>
<organism evidence="7">
    <name type="scientific">Spumella elongata</name>
    <dbReference type="NCBI Taxonomy" id="89044"/>
    <lineage>
        <taxon>Eukaryota</taxon>
        <taxon>Sar</taxon>
        <taxon>Stramenopiles</taxon>
        <taxon>Ochrophyta</taxon>
        <taxon>Chrysophyceae</taxon>
        <taxon>Chromulinales</taxon>
        <taxon>Chromulinaceae</taxon>
        <taxon>Spumella</taxon>
    </lineage>
</organism>
<comment type="similarity">
    <text evidence="2">Belongs to the non-repetitive/WGA-negative nucleoporin family.</text>
</comment>
<dbReference type="InterPro" id="IPR007187">
    <property type="entry name" value="Nucleoporin_Nup133/Nup155_C"/>
</dbReference>
<dbReference type="GO" id="GO:0044611">
    <property type="term" value="C:nuclear pore inner ring"/>
    <property type="evidence" value="ECO:0007669"/>
    <property type="project" value="TreeGrafter"/>
</dbReference>
<dbReference type="PANTHER" id="PTHR10350">
    <property type="entry name" value="NUCLEAR PORE COMPLEX PROTEIN NUP155"/>
    <property type="match status" value="1"/>
</dbReference>
<evidence type="ECO:0000256" key="4">
    <source>
        <dbReference type="ARBA" id="ARBA00023242"/>
    </source>
</evidence>
<comment type="subcellular location">
    <subcellularLocation>
        <location evidence="1">Nucleus</location>
    </subcellularLocation>
</comment>
<evidence type="ECO:0000256" key="1">
    <source>
        <dbReference type="ARBA" id="ARBA00004123"/>
    </source>
</evidence>
<keyword evidence="3" id="KW-0813">Transport</keyword>
<dbReference type="InterPro" id="IPR014908">
    <property type="entry name" value="Nucleoporin_Nup133/Nup155_N"/>
</dbReference>
<dbReference type="PANTHER" id="PTHR10350:SF6">
    <property type="entry name" value="NUCLEAR PORE COMPLEX PROTEIN NUP155"/>
    <property type="match status" value="1"/>
</dbReference>
<dbReference type="Gene3D" id="1.25.40.440">
    <property type="entry name" value="Nucleoporin, helical domain, central subdomain"/>
    <property type="match status" value="1"/>
</dbReference>
<evidence type="ECO:0000259" key="5">
    <source>
        <dbReference type="Pfam" id="PF03177"/>
    </source>
</evidence>
<dbReference type="Pfam" id="PF08801">
    <property type="entry name" value="Nucleoporin_N"/>
    <property type="match status" value="1"/>
</dbReference>
<dbReference type="GO" id="GO:0017056">
    <property type="term" value="F:structural constituent of nuclear pore"/>
    <property type="evidence" value="ECO:0007669"/>
    <property type="project" value="InterPro"/>
</dbReference>
<dbReference type="InterPro" id="IPR042538">
    <property type="entry name" value="Nucleoporin_Nup155_C_3"/>
</dbReference>
<feature type="domain" description="Nucleoporin Nup133/Nup155-like C-terminal" evidence="5">
    <location>
        <begin position="1218"/>
        <end position="1620"/>
    </location>
</feature>
<dbReference type="GO" id="GO:0000972">
    <property type="term" value="P:transcription-dependent tethering of RNA polymerase II gene DNA at nuclear periphery"/>
    <property type="evidence" value="ECO:0007669"/>
    <property type="project" value="TreeGrafter"/>
</dbReference>
<gene>
    <name evidence="7" type="ORF">SELO1098_LOCUS14618</name>
</gene>
<name>A0A7S3M7K2_9STRA</name>
<proteinExistence type="inferred from homology"/>